<reference evidence="3" key="1">
    <citation type="submission" date="2024-02" db="UniProtKB">
        <authorList>
            <consortium name="WormBaseParasite"/>
        </authorList>
    </citation>
    <scope>IDENTIFICATION</scope>
</reference>
<name>A0AAF3FG49_9BILA</name>
<keyword evidence="1" id="KW-0732">Signal</keyword>
<proteinExistence type="predicted"/>
<accession>A0AAF3FG49</accession>
<dbReference type="Gene3D" id="3.40.30.10">
    <property type="entry name" value="Glutaredoxin"/>
    <property type="match status" value="1"/>
</dbReference>
<dbReference type="InterPro" id="IPR036249">
    <property type="entry name" value="Thioredoxin-like_sf"/>
</dbReference>
<dbReference type="WBParaSite" id="MBELARI_LOCUS4863">
    <property type="protein sequence ID" value="MBELARI_LOCUS4863"/>
    <property type="gene ID" value="MBELARI_LOCUS4863"/>
</dbReference>
<evidence type="ECO:0000313" key="3">
    <source>
        <dbReference type="WBParaSite" id="MBELARI_LOCUS4863"/>
    </source>
</evidence>
<dbReference type="SUPFAM" id="SSF52833">
    <property type="entry name" value="Thioredoxin-like"/>
    <property type="match status" value="1"/>
</dbReference>
<sequence>MARFSALSIAGLALLLSYVEAKKMFTQDPVQPIKRAVNIPSDEPVLVLVYRSTCPRSQRTIPRFQRAAKILEGWGMKTLSLEYNETGWEYMKIAFPLKKFPAIVMYPGDGSKLRYDEKDPPQAAAEDFVSFAWSNRMRRV</sequence>
<feature type="chain" id="PRO_5042040230" evidence="1">
    <location>
        <begin position="22"/>
        <end position="140"/>
    </location>
</feature>
<feature type="signal peptide" evidence="1">
    <location>
        <begin position="1"/>
        <end position="21"/>
    </location>
</feature>
<protein>
    <submittedName>
        <fullName evidence="3">Thioredoxin domain-containing protein</fullName>
    </submittedName>
</protein>
<dbReference type="AlphaFoldDB" id="A0AAF3FG49"/>
<organism evidence="2 3">
    <name type="scientific">Mesorhabditis belari</name>
    <dbReference type="NCBI Taxonomy" id="2138241"/>
    <lineage>
        <taxon>Eukaryota</taxon>
        <taxon>Metazoa</taxon>
        <taxon>Ecdysozoa</taxon>
        <taxon>Nematoda</taxon>
        <taxon>Chromadorea</taxon>
        <taxon>Rhabditida</taxon>
        <taxon>Rhabditina</taxon>
        <taxon>Rhabditomorpha</taxon>
        <taxon>Rhabditoidea</taxon>
        <taxon>Rhabditidae</taxon>
        <taxon>Mesorhabditinae</taxon>
        <taxon>Mesorhabditis</taxon>
    </lineage>
</organism>
<evidence type="ECO:0000256" key="1">
    <source>
        <dbReference type="SAM" id="SignalP"/>
    </source>
</evidence>
<keyword evidence="2" id="KW-1185">Reference proteome</keyword>
<dbReference type="Proteomes" id="UP000887575">
    <property type="component" value="Unassembled WGS sequence"/>
</dbReference>
<evidence type="ECO:0000313" key="2">
    <source>
        <dbReference type="Proteomes" id="UP000887575"/>
    </source>
</evidence>